<dbReference type="SUPFAM" id="SSF46894">
    <property type="entry name" value="C-terminal effector domain of the bipartite response regulators"/>
    <property type="match status" value="1"/>
</dbReference>
<dbReference type="PANTHER" id="PTHR35807:SF1">
    <property type="entry name" value="TRANSCRIPTIONAL REGULATOR REDD"/>
    <property type="match status" value="1"/>
</dbReference>
<protein>
    <submittedName>
        <fullName evidence="8">Transcriptional regulator, SARP family</fullName>
    </submittedName>
</protein>
<dbReference type="InterPro" id="IPR001867">
    <property type="entry name" value="OmpR/PhoB-type_DNA-bd"/>
</dbReference>
<evidence type="ECO:0000256" key="5">
    <source>
        <dbReference type="PROSITE-ProRule" id="PRU01091"/>
    </source>
</evidence>
<dbReference type="Gene3D" id="1.10.10.10">
    <property type="entry name" value="Winged helix-like DNA-binding domain superfamily/Winged helix DNA-binding domain"/>
    <property type="match status" value="1"/>
</dbReference>
<dbReference type="GO" id="GO:0000160">
    <property type="term" value="P:phosphorelay signal transduction system"/>
    <property type="evidence" value="ECO:0007669"/>
    <property type="project" value="InterPro"/>
</dbReference>
<evidence type="ECO:0000256" key="3">
    <source>
        <dbReference type="ARBA" id="ARBA00023125"/>
    </source>
</evidence>
<proteinExistence type="inferred from homology"/>
<organism evidence="8 9">
    <name type="scientific">Catenulispora acidiphila (strain DSM 44928 / JCM 14897 / NBRC 102108 / NRRL B-24433 / ID139908)</name>
    <dbReference type="NCBI Taxonomy" id="479433"/>
    <lineage>
        <taxon>Bacteria</taxon>
        <taxon>Bacillati</taxon>
        <taxon>Actinomycetota</taxon>
        <taxon>Actinomycetes</taxon>
        <taxon>Catenulisporales</taxon>
        <taxon>Catenulisporaceae</taxon>
        <taxon>Catenulispora</taxon>
    </lineage>
</organism>
<keyword evidence="9" id="KW-1185">Reference proteome</keyword>
<dbReference type="KEGG" id="cai:Caci_5280"/>
<dbReference type="Gene3D" id="1.25.40.10">
    <property type="entry name" value="Tetratricopeptide repeat domain"/>
    <property type="match status" value="1"/>
</dbReference>
<keyword evidence="2" id="KW-0805">Transcription regulation</keyword>
<evidence type="ECO:0000256" key="6">
    <source>
        <dbReference type="SAM" id="MobiDB-lite"/>
    </source>
</evidence>
<dbReference type="STRING" id="479433.Caci_5280"/>
<keyword evidence="4" id="KW-0804">Transcription</keyword>
<gene>
    <name evidence="8" type="ordered locus">Caci_5280</name>
</gene>
<dbReference type="InterPro" id="IPR005158">
    <property type="entry name" value="BTAD"/>
</dbReference>
<evidence type="ECO:0000256" key="1">
    <source>
        <dbReference type="ARBA" id="ARBA00005820"/>
    </source>
</evidence>
<dbReference type="Proteomes" id="UP000000851">
    <property type="component" value="Chromosome"/>
</dbReference>
<dbReference type="SMART" id="SM01043">
    <property type="entry name" value="BTAD"/>
    <property type="match status" value="1"/>
</dbReference>
<dbReference type="GO" id="GO:0006355">
    <property type="term" value="P:regulation of DNA-templated transcription"/>
    <property type="evidence" value="ECO:0007669"/>
    <property type="project" value="InterPro"/>
</dbReference>
<evidence type="ECO:0000259" key="7">
    <source>
        <dbReference type="PROSITE" id="PS51755"/>
    </source>
</evidence>
<dbReference type="EMBL" id="CP001700">
    <property type="protein sequence ID" value="ACU74139.1"/>
    <property type="molecule type" value="Genomic_DNA"/>
</dbReference>
<dbReference type="eggNOG" id="COG3629">
    <property type="taxonomic scope" value="Bacteria"/>
</dbReference>
<evidence type="ECO:0000256" key="2">
    <source>
        <dbReference type="ARBA" id="ARBA00023015"/>
    </source>
</evidence>
<evidence type="ECO:0000313" key="8">
    <source>
        <dbReference type="EMBL" id="ACU74139.1"/>
    </source>
</evidence>
<dbReference type="SMART" id="SM00862">
    <property type="entry name" value="Trans_reg_C"/>
    <property type="match status" value="1"/>
</dbReference>
<dbReference type="OrthoDB" id="4336084at2"/>
<dbReference type="SUPFAM" id="SSF48452">
    <property type="entry name" value="TPR-like"/>
    <property type="match status" value="1"/>
</dbReference>
<dbReference type="AlphaFoldDB" id="C7Q7X2"/>
<dbReference type="PRINTS" id="PR00364">
    <property type="entry name" value="DISEASERSIST"/>
</dbReference>
<dbReference type="RefSeq" id="WP_015793868.1">
    <property type="nucleotide sequence ID" value="NC_013131.1"/>
</dbReference>
<dbReference type="Pfam" id="PF00486">
    <property type="entry name" value="Trans_reg_C"/>
    <property type="match status" value="1"/>
</dbReference>
<dbReference type="Gene3D" id="3.40.50.300">
    <property type="entry name" value="P-loop containing nucleotide triphosphate hydrolases"/>
    <property type="match status" value="1"/>
</dbReference>
<dbReference type="InterPro" id="IPR016032">
    <property type="entry name" value="Sig_transdc_resp-reg_C-effctor"/>
</dbReference>
<name>C7Q7X2_CATAD</name>
<dbReference type="Pfam" id="PF03704">
    <property type="entry name" value="BTAD"/>
    <property type="match status" value="1"/>
</dbReference>
<dbReference type="InterPro" id="IPR002182">
    <property type="entry name" value="NB-ARC"/>
</dbReference>
<accession>C7Q7X2</accession>
<dbReference type="PROSITE" id="PS51755">
    <property type="entry name" value="OMPR_PHOB"/>
    <property type="match status" value="1"/>
</dbReference>
<sequence>MGSTVWFGLLGPVDIRLDGEAVPLPSARTRALLAALLCQANRVVSVDGLVDAVWGADPPDGAVTTLRSHVMRLRRCLGSEAGRLETVAPGYRILLDPATELDTKIFVARYQAGQAAADAGDWRAAARFAAEALALWRGEPLADVPSELLHLEEAAAWAEMRVEAIELRARADISLGRAADAAAALRRLAADHPHREPAYALLMSALAAADRRPEALQVYRLLRTVLVRDLGMEPSPELRALHQRILAMDAALADAADDRADGVAGEEPAEESAGEPSAGYAAWPTPHTLPWDTADFTGREDAVHRIADASADRCGGAFAVVIDGMAGVGKSALAIHAAHRLADRFPDGQLYADMLGTSADPAQPDAVLAVFLRLLGIAPDEVPGTCVERAGLYRSFLAERRVLVVLDDVRDAKQMAPLIPASPGSAVLATTRDRQVGVAGALHVSLSTLTQDELRTLLTRIVGADRIAAEPEAVEEILTACAGLPLALRAVGGRIAARPTWTIADFASRLIPDAGLLDEFRFGDHDVRASFEAGFASLGSASATAVCLLGLCSGAELGLPVAASLLNRPVGQTEEILERLVDLNLVQSPQHGRYLLNGLVREFAAEKARSVLTDDQHQAAATLWRLPHARTA</sequence>
<dbReference type="InterPro" id="IPR011990">
    <property type="entry name" value="TPR-like_helical_dom_sf"/>
</dbReference>
<dbReference type="InterPro" id="IPR027417">
    <property type="entry name" value="P-loop_NTPase"/>
</dbReference>
<evidence type="ECO:0000256" key="4">
    <source>
        <dbReference type="ARBA" id="ARBA00023163"/>
    </source>
</evidence>
<keyword evidence="3 5" id="KW-0238">DNA-binding</keyword>
<dbReference type="GO" id="GO:0003677">
    <property type="term" value="F:DNA binding"/>
    <property type="evidence" value="ECO:0007669"/>
    <property type="project" value="UniProtKB-UniRule"/>
</dbReference>
<dbReference type="CDD" id="cd15831">
    <property type="entry name" value="BTAD"/>
    <property type="match status" value="1"/>
</dbReference>
<dbReference type="InterPro" id="IPR051677">
    <property type="entry name" value="AfsR-DnrI-RedD_regulator"/>
</dbReference>
<dbReference type="HOGENOM" id="CLU_004665_6_0_11"/>
<dbReference type="SUPFAM" id="SSF52540">
    <property type="entry name" value="P-loop containing nucleoside triphosphate hydrolases"/>
    <property type="match status" value="1"/>
</dbReference>
<feature type="DNA-binding region" description="OmpR/PhoB-type" evidence="5">
    <location>
        <begin position="1"/>
        <end position="95"/>
    </location>
</feature>
<reference evidence="8 9" key="1">
    <citation type="journal article" date="2009" name="Stand. Genomic Sci.">
        <title>Complete genome sequence of Catenulispora acidiphila type strain (ID 139908).</title>
        <authorList>
            <person name="Copeland A."/>
            <person name="Lapidus A."/>
            <person name="Glavina Del Rio T."/>
            <person name="Nolan M."/>
            <person name="Lucas S."/>
            <person name="Chen F."/>
            <person name="Tice H."/>
            <person name="Cheng J.F."/>
            <person name="Bruce D."/>
            <person name="Goodwin L."/>
            <person name="Pitluck S."/>
            <person name="Mikhailova N."/>
            <person name="Pati A."/>
            <person name="Ivanova N."/>
            <person name="Mavromatis K."/>
            <person name="Chen A."/>
            <person name="Palaniappan K."/>
            <person name="Chain P."/>
            <person name="Land M."/>
            <person name="Hauser L."/>
            <person name="Chang Y.J."/>
            <person name="Jeffries C.D."/>
            <person name="Chertkov O."/>
            <person name="Brettin T."/>
            <person name="Detter J.C."/>
            <person name="Han C."/>
            <person name="Ali Z."/>
            <person name="Tindall B.J."/>
            <person name="Goker M."/>
            <person name="Bristow J."/>
            <person name="Eisen J.A."/>
            <person name="Markowitz V."/>
            <person name="Hugenholtz P."/>
            <person name="Kyrpides N.C."/>
            <person name="Klenk H.P."/>
        </authorList>
    </citation>
    <scope>NUCLEOTIDE SEQUENCE [LARGE SCALE GENOMIC DNA]</scope>
    <source>
        <strain evidence="9">DSM 44928 / JCM 14897 / NBRC 102108 / NRRL B-24433 / ID139908</strain>
    </source>
</reference>
<dbReference type="Pfam" id="PF00931">
    <property type="entry name" value="NB-ARC"/>
    <property type="match status" value="1"/>
</dbReference>
<feature type="domain" description="OmpR/PhoB-type" evidence="7">
    <location>
        <begin position="1"/>
        <end position="95"/>
    </location>
</feature>
<feature type="region of interest" description="Disordered" evidence="6">
    <location>
        <begin position="257"/>
        <end position="278"/>
    </location>
</feature>
<dbReference type="eggNOG" id="COG3903">
    <property type="taxonomic scope" value="Bacteria"/>
</dbReference>
<dbReference type="InParanoid" id="C7Q7X2"/>
<dbReference type="GO" id="GO:0043531">
    <property type="term" value="F:ADP binding"/>
    <property type="evidence" value="ECO:0007669"/>
    <property type="project" value="InterPro"/>
</dbReference>
<dbReference type="PANTHER" id="PTHR35807">
    <property type="entry name" value="TRANSCRIPTIONAL REGULATOR REDD-RELATED"/>
    <property type="match status" value="1"/>
</dbReference>
<evidence type="ECO:0000313" key="9">
    <source>
        <dbReference type="Proteomes" id="UP000000851"/>
    </source>
</evidence>
<comment type="similarity">
    <text evidence="1">Belongs to the AfsR/DnrI/RedD regulatory family.</text>
</comment>
<dbReference type="InterPro" id="IPR036388">
    <property type="entry name" value="WH-like_DNA-bd_sf"/>
</dbReference>